<dbReference type="InterPro" id="IPR006099">
    <property type="entry name" value="MeMalonylCoA_mutase_a/b_cat"/>
</dbReference>
<keyword evidence="5" id="KW-0170">Cobalt</keyword>
<evidence type="ECO:0000256" key="1">
    <source>
        <dbReference type="ARBA" id="ARBA00001922"/>
    </source>
</evidence>
<feature type="compositionally biased region" description="Low complexity" evidence="6">
    <location>
        <begin position="126"/>
        <end position="135"/>
    </location>
</feature>
<dbReference type="Gene3D" id="3.20.20.240">
    <property type="entry name" value="Methylmalonyl-CoA mutase"/>
    <property type="match status" value="2"/>
</dbReference>
<evidence type="ECO:0000256" key="3">
    <source>
        <dbReference type="ARBA" id="ARBA00022628"/>
    </source>
</evidence>
<evidence type="ECO:0000256" key="4">
    <source>
        <dbReference type="ARBA" id="ARBA00023235"/>
    </source>
</evidence>
<dbReference type="SUPFAM" id="SSF52242">
    <property type="entry name" value="Cobalamin (vitamin B12)-binding domain"/>
    <property type="match status" value="1"/>
</dbReference>
<dbReference type="InterPro" id="IPR036724">
    <property type="entry name" value="Cobalamin-bd_sf"/>
</dbReference>
<evidence type="ECO:0000313" key="9">
    <source>
        <dbReference type="Proteomes" id="UP001164459"/>
    </source>
</evidence>
<keyword evidence="3" id="KW-0846">Cobalamin</keyword>
<dbReference type="EMBL" id="CP114040">
    <property type="protein sequence ID" value="WAS94405.1"/>
    <property type="molecule type" value="Genomic_DNA"/>
</dbReference>
<feature type="domain" description="Methylmalonyl-CoA mutase alpha/beta chain catalytic" evidence="7">
    <location>
        <begin position="227"/>
        <end position="565"/>
    </location>
</feature>
<evidence type="ECO:0000259" key="7">
    <source>
        <dbReference type="Pfam" id="PF01642"/>
    </source>
</evidence>
<feature type="region of interest" description="Disordered" evidence="6">
    <location>
        <begin position="564"/>
        <end position="642"/>
    </location>
</feature>
<organism evidence="8 9">
    <name type="scientific">Nannocystis punicea</name>
    <dbReference type="NCBI Taxonomy" id="2995304"/>
    <lineage>
        <taxon>Bacteria</taxon>
        <taxon>Pseudomonadati</taxon>
        <taxon>Myxococcota</taxon>
        <taxon>Polyangia</taxon>
        <taxon>Nannocystales</taxon>
        <taxon>Nannocystaceae</taxon>
        <taxon>Nannocystis</taxon>
    </lineage>
</organism>
<accession>A0ABY7H5R9</accession>
<keyword evidence="4" id="KW-0413">Isomerase</keyword>
<evidence type="ECO:0000313" key="8">
    <source>
        <dbReference type="EMBL" id="WAS94405.1"/>
    </source>
</evidence>
<proteinExistence type="inferred from homology"/>
<dbReference type="Proteomes" id="UP001164459">
    <property type="component" value="Chromosome"/>
</dbReference>
<keyword evidence="9" id="KW-1185">Reference proteome</keyword>
<dbReference type="Pfam" id="PF01642">
    <property type="entry name" value="MM_CoA_mutase"/>
    <property type="match status" value="1"/>
</dbReference>
<comment type="cofactor">
    <cofactor evidence="1">
        <name>adenosylcob(III)alamin</name>
        <dbReference type="ChEBI" id="CHEBI:18408"/>
    </cofactor>
</comment>
<evidence type="ECO:0000256" key="5">
    <source>
        <dbReference type="ARBA" id="ARBA00023285"/>
    </source>
</evidence>
<sequence length="847" mass="84871">MADDDATRDSLCGFPPVTLADWRELATRELGGASTQKLVTRTPEGLELAPLVTAEDVGSAVPRAPLLARARRGWAIAQEYRQMRAREAGAAAAEDLSRGTDAAWFVLDEVLAAGVGEASGREVADGAGTAAASEGAGTGGGATNEGASEAAVAGSEGAGTGRGATNEDASEAAVAGSEGAGTGRGATTEGASGAAVARSEGASGREVAGRGRAGAFGSGRGVEAKARAGVVVGEAADVAALLAGVDLARAEVVIDAGLRALPVAAALAREAERRGVALAQLRGAVAGDPLALLLAVGEIGWSIEHVYQDMAELTGWARARAPGLRTALVDATPWHEAGASAADEIAGALAAALEHLRGLQRAGVEVDAAAEALVFVLAVGRDLPLELAKLRATRSLWARVAAVCGVGPKGQVMRLHARASRRELSNLDPWVNLIRATTEGVTAALGGADSLALPALDEGLGEPSELGRRLARNTQLLLRDESHLGAVQDAAGGSFTIERTTDALARAAWPRLQAIEREGGLLASLRAGAVQGRVAAAVQAQAQAVATLRLPIVGASRYAARPMGPPLGPQAVKQVGSAGAGASGSDSAQAGGVSGNVGTSEAGASDSAGARGSGDASDSAGASGSAETGSGDASDSAGAVGGASDSMARAAALHKILSQGTWPDAHVLWSMSEVQAAIAAGRGLVGLRRPGPGSRVTPLSRGRLAEPFEALRTRGEALGSPRVVLVPFGTASEVRPRVEYARAYFPVGGFEVVEDEATEEVQVAAARFANRGARVAVICGTDARYATTVPELVPGLRAAGARVIVLAGRPKDQWEALAAAGVDVFIAAGADALAALGAVQQRLEVLA</sequence>
<gene>
    <name evidence="8" type="ORF">O0S08_50445</name>
</gene>
<evidence type="ECO:0000256" key="2">
    <source>
        <dbReference type="ARBA" id="ARBA00008465"/>
    </source>
</evidence>
<dbReference type="InterPro" id="IPR016176">
    <property type="entry name" value="Cbl-dep_enz_cat"/>
</dbReference>
<name>A0ABY7H5R9_9BACT</name>
<protein>
    <submittedName>
        <fullName evidence="8">Methylmalonyl-CoA mutase family protein</fullName>
    </submittedName>
</protein>
<comment type="similarity">
    <text evidence="2">Belongs to the methylmalonyl-CoA mutase family.</text>
</comment>
<dbReference type="PANTHER" id="PTHR48101:SF4">
    <property type="entry name" value="METHYLMALONYL-COA MUTASE, MITOCHONDRIAL"/>
    <property type="match status" value="1"/>
</dbReference>
<evidence type="ECO:0000256" key="6">
    <source>
        <dbReference type="SAM" id="MobiDB-lite"/>
    </source>
</evidence>
<dbReference type="RefSeq" id="WP_269036741.1">
    <property type="nucleotide sequence ID" value="NZ_CP114040.1"/>
</dbReference>
<feature type="compositionally biased region" description="Low complexity" evidence="6">
    <location>
        <begin position="598"/>
        <end position="642"/>
    </location>
</feature>
<reference evidence="8" key="1">
    <citation type="submission" date="2022-11" db="EMBL/GenBank/DDBJ databases">
        <title>Minimal conservation of predation-associated metabolite biosynthetic gene clusters underscores biosynthetic potential of Myxococcota including descriptions for ten novel species: Archangium lansinium sp. nov., Myxococcus landrumus sp. nov., Nannocystis bai.</title>
        <authorList>
            <person name="Ahearne A."/>
            <person name="Stevens C."/>
            <person name="Dowd S."/>
        </authorList>
    </citation>
    <scope>NUCLEOTIDE SEQUENCE</scope>
    <source>
        <strain evidence="8">Fl3</strain>
    </source>
</reference>
<feature type="compositionally biased region" description="Low complexity" evidence="6">
    <location>
        <begin position="185"/>
        <end position="206"/>
    </location>
</feature>
<dbReference type="SUPFAM" id="SSF51703">
    <property type="entry name" value="Cobalamin (vitamin B12)-dependent enzymes"/>
    <property type="match status" value="1"/>
</dbReference>
<feature type="compositionally biased region" description="Low complexity" evidence="6">
    <location>
        <begin position="144"/>
        <end position="155"/>
    </location>
</feature>
<dbReference type="PANTHER" id="PTHR48101">
    <property type="entry name" value="METHYLMALONYL-COA MUTASE, MITOCHONDRIAL-RELATED"/>
    <property type="match status" value="1"/>
</dbReference>
<feature type="region of interest" description="Disordered" evidence="6">
    <location>
        <begin position="126"/>
        <end position="210"/>
    </location>
</feature>
<dbReference type="Gene3D" id="3.40.50.280">
    <property type="entry name" value="Cobalamin-binding domain"/>
    <property type="match status" value="1"/>
</dbReference>